<dbReference type="EMBL" id="CAXKWB010145785">
    <property type="protein sequence ID" value="CAL4246666.1"/>
    <property type="molecule type" value="Genomic_DNA"/>
</dbReference>
<comment type="caution">
    <text evidence="1">The sequence shown here is derived from an EMBL/GenBank/DDBJ whole genome shotgun (WGS) entry which is preliminary data.</text>
</comment>
<dbReference type="AlphaFoldDB" id="A0AAV2SWC0"/>
<sequence>RDYAALDHIQYKKTKISDILSNHILSKEALEWNEKAMHESLKNTDITIWDSLLPFNLANIRECEAIREVLHKIYDWDDSTVSKKHVPHRIKKGSYSYDYKTKDIKRNTENTIVPAEHFWKEIRPTGKDNYENNHTSSINSISSSISSSSSSNSSSSSRINYYNNDSYDNTKHNNNQIYQNYIDYILGVLNKMPIKNLRSLYKSPVINCNDDLHNSQMTIQDEFYIIFNLLCNRYEPKQGDLCCQI</sequence>
<protein>
    <submittedName>
        <fullName evidence="1">Uncharacterized protein</fullName>
    </submittedName>
</protein>
<organism evidence="1 2">
    <name type="scientific">Meganyctiphanes norvegica</name>
    <name type="common">Northern krill</name>
    <name type="synonym">Thysanopoda norvegica</name>
    <dbReference type="NCBI Taxonomy" id="48144"/>
    <lineage>
        <taxon>Eukaryota</taxon>
        <taxon>Metazoa</taxon>
        <taxon>Ecdysozoa</taxon>
        <taxon>Arthropoda</taxon>
        <taxon>Crustacea</taxon>
        <taxon>Multicrustacea</taxon>
        <taxon>Malacostraca</taxon>
        <taxon>Eumalacostraca</taxon>
        <taxon>Eucarida</taxon>
        <taxon>Euphausiacea</taxon>
        <taxon>Euphausiidae</taxon>
        <taxon>Meganyctiphanes</taxon>
    </lineage>
</organism>
<gene>
    <name evidence="1" type="ORF">MNOR_LOCUS41251</name>
</gene>
<name>A0AAV2SWC0_MEGNR</name>
<evidence type="ECO:0000313" key="1">
    <source>
        <dbReference type="EMBL" id="CAL4246666.1"/>
    </source>
</evidence>
<dbReference type="Proteomes" id="UP001497623">
    <property type="component" value="Unassembled WGS sequence"/>
</dbReference>
<reference evidence="1 2" key="1">
    <citation type="submission" date="2024-05" db="EMBL/GenBank/DDBJ databases">
        <authorList>
            <person name="Wallberg A."/>
        </authorList>
    </citation>
    <scope>NUCLEOTIDE SEQUENCE [LARGE SCALE GENOMIC DNA]</scope>
</reference>
<evidence type="ECO:0000313" key="2">
    <source>
        <dbReference type="Proteomes" id="UP001497623"/>
    </source>
</evidence>
<keyword evidence="2" id="KW-1185">Reference proteome</keyword>
<feature type="non-terminal residue" evidence="1">
    <location>
        <position position="1"/>
    </location>
</feature>
<proteinExistence type="predicted"/>
<accession>A0AAV2SWC0</accession>